<dbReference type="InterPro" id="IPR029055">
    <property type="entry name" value="Ntn_hydrolases_N"/>
</dbReference>
<dbReference type="SUPFAM" id="SSF56235">
    <property type="entry name" value="N-terminal nucleophile aminohydrolases (Ntn hydrolases)"/>
    <property type="match status" value="1"/>
</dbReference>
<reference evidence="12" key="1">
    <citation type="journal article" date="2020" name="Nature">
        <title>Giant virus diversity and host interactions through global metagenomics.</title>
        <authorList>
            <person name="Schulz F."/>
            <person name="Roux S."/>
            <person name="Paez-Espino D."/>
            <person name="Jungbluth S."/>
            <person name="Walsh D.A."/>
            <person name="Denef V.J."/>
            <person name="McMahon K.D."/>
            <person name="Konstantinidis K.T."/>
            <person name="Eloe-Fadrosh E.A."/>
            <person name="Kyrpides N.C."/>
            <person name="Woyke T."/>
        </authorList>
    </citation>
    <scope>NUCLEOTIDE SEQUENCE</scope>
    <source>
        <strain evidence="12">GVMAG-M-3300023184-86</strain>
    </source>
</reference>
<dbReference type="EMBL" id="MN740168">
    <property type="protein sequence ID" value="QHT91699.1"/>
    <property type="molecule type" value="Genomic_DNA"/>
</dbReference>
<evidence type="ECO:0000256" key="2">
    <source>
        <dbReference type="ARBA" id="ARBA00012737"/>
    </source>
</evidence>
<dbReference type="CDD" id="cd00712">
    <property type="entry name" value="AsnB"/>
    <property type="match status" value="1"/>
</dbReference>
<dbReference type="EC" id="6.3.5.4" evidence="2"/>
<keyword evidence="7" id="KW-0061">Asparagine biosynthesis</keyword>
<dbReference type="GO" id="GO:0004066">
    <property type="term" value="F:asparagine synthase (glutamine-hydrolyzing) activity"/>
    <property type="evidence" value="ECO:0007669"/>
    <property type="project" value="UniProtKB-EC"/>
</dbReference>
<feature type="domain" description="Glutamine amidotransferase type-2" evidence="11">
    <location>
        <begin position="2"/>
        <end position="196"/>
    </location>
</feature>
<keyword evidence="6" id="KW-0067">ATP-binding</keyword>
<evidence type="ECO:0000313" key="12">
    <source>
        <dbReference type="EMBL" id="QHT91699.1"/>
    </source>
</evidence>
<comment type="catalytic activity">
    <reaction evidence="10">
        <text>L-aspartate + L-glutamine + ATP + H2O = L-asparagine + L-glutamate + AMP + diphosphate + H(+)</text>
        <dbReference type="Rhea" id="RHEA:12228"/>
        <dbReference type="ChEBI" id="CHEBI:15377"/>
        <dbReference type="ChEBI" id="CHEBI:15378"/>
        <dbReference type="ChEBI" id="CHEBI:29985"/>
        <dbReference type="ChEBI" id="CHEBI:29991"/>
        <dbReference type="ChEBI" id="CHEBI:30616"/>
        <dbReference type="ChEBI" id="CHEBI:33019"/>
        <dbReference type="ChEBI" id="CHEBI:58048"/>
        <dbReference type="ChEBI" id="CHEBI:58359"/>
        <dbReference type="ChEBI" id="CHEBI:456215"/>
        <dbReference type="EC" id="6.3.5.4"/>
    </reaction>
</comment>
<proteinExistence type="predicted"/>
<keyword evidence="8" id="KW-0315">Glutamine amidotransferase</keyword>
<dbReference type="AlphaFoldDB" id="A0A6C0IFW4"/>
<dbReference type="InterPro" id="IPR017932">
    <property type="entry name" value="GATase_2_dom"/>
</dbReference>
<dbReference type="InterPro" id="IPR050795">
    <property type="entry name" value="Asn_Synthetase"/>
</dbReference>
<evidence type="ECO:0000256" key="7">
    <source>
        <dbReference type="ARBA" id="ARBA00022888"/>
    </source>
</evidence>
<dbReference type="InterPro" id="IPR006426">
    <property type="entry name" value="Asn_synth_AEB"/>
</dbReference>
<sequence length="590" mass="68311">MCGIFTLLNNSNVPDDFVMYQFKKGENRGPDNSQYLKILDNFTLGFHRLAINGLNDESNQPFDIDNVILICNGEIYNYKELYKFMDVKPKTQSDCEVIIYLYRKYGIEQTLKMLDGVFAFILYDARENKIFVARDPYGVRPLYHLRNNSVSNYNHIGFASELKYLSEIGLYNYDMYQYMDKIEQFVPGTYSVLKLMKESEVSSKNDSFLKIDCEKDSIIWTYEKEYVPYFIPSFYYPISSLSNNYWNNDSIKKNIQDSLLSAVEKRCLNTERPVACLLSGGLDSSLIAALVNRFYKINNYSTILETYSIGLEGSVDLKYAKIVADYLGTKHTEVIVTEDEMFEAIPQVIYSIESYDTTTVRASIGNYLIGKYISKHSNAKVIFNGDGADELCGGYLYMSKCPDCIEFDKESKRLLKDIHTFDVLRSDKSISSHGLEPRTPYLDKSFVNNYLSISPETRFETNKQIEKFLIRNTFALPNFRPFDDDLEKQILPSEVLWRKKEAFSDGVSGHGRSLYQILQEKIAAKLNLNLNLQNDVKYEANIDTEKKYYSDVFSIYYPSSICEKIIPYYWMPKYTNATDPSARTLTHYNS</sequence>
<evidence type="ECO:0000256" key="3">
    <source>
        <dbReference type="ARBA" id="ARBA00022598"/>
    </source>
</evidence>
<dbReference type="Gene3D" id="3.40.50.620">
    <property type="entry name" value="HUPs"/>
    <property type="match status" value="1"/>
</dbReference>
<dbReference type="GO" id="GO:0005524">
    <property type="term" value="F:ATP binding"/>
    <property type="evidence" value="ECO:0007669"/>
    <property type="project" value="UniProtKB-KW"/>
</dbReference>
<evidence type="ECO:0000256" key="4">
    <source>
        <dbReference type="ARBA" id="ARBA00022605"/>
    </source>
</evidence>
<dbReference type="GO" id="GO:0006529">
    <property type="term" value="P:asparagine biosynthetic process"/>
    <property type="evidence" value="ECO:0007669"/>
    <property type="project" value="UniProtKB-KW"/>
</dbReference>
<dbReference type="InterPro" id="IPR014729">
    <property type="entry name" value="Rossmann-like_a/b/a_fold"/>
</dbReference>
<dbReference type="Pfam" id="PF00733">
    <property type="entry name" value="Asn_synthase"/>
    <property type="match status" value="2"/>
</dbReference>
<evidence type="ECO:0000256" key="8">
    <source>
        <dbReference type="ARBA" id="ARBA00022962"/>
    </source>
</evidence>
<dbReference type="CDD" id="cd01991">
    <property type="entry name" value="Asn_synthase_B_C"/>
    <property type="match status" value="1"/>
</dbReference>
<evidence type="ECO:0000259" key="11">
    <source>
        <dbReference type="PROSITE" id="PS51278"/>
    </source>
</evidence>
<protein>
    <recommendedName>
        <fullName evidence="2">asparagine synthase (glutamine-hydrolyzing)</fullName>
        <ecNumber evidence="2">6.3.5.4</ecNumber>
    </recommendedName>
    <alternativeName>
        <fullName evidence="9">Glutamine-dependent asparagine synthetase</fullName>
    </alternativeName>
</protein>
<evidence type="ECO:0000256" key="6">
    <source>
        <dbReference type="ARBA" id="ARBA00022840"/>
    </source>
</evidence>
<organism evidence="12">
    <name type="scientific">viral metagenome</name>
    <dbReference type="NCBI Taxonomy" id="1070528"/>
    <lineage>
        <taxon>unclassified sequences</taxon>
        <taxon>metagenomes</taxon>
        <taxon>organismal metagenomes</taxon>
    </lineage>
</organism>
<dbReference type="PANTHER" id="PTHR11772">
    <property type="entry name" value="ASPARAGINE SYNTHETASE"/>
    <property type="match status" value="1"/>
</dbReference>
<dbReference type="Pfam" id="PF13537">
    <property type="entry name" value="GATase_7"/>
    <property type="match status" value="1"/>
</dbReference>
<evidence type="ECO:0000256" key="1">
    <source>
        <dbReference type="ARBA" id="ARBA00005187"/>
    </source>
</evidence>
<keyword evidence="5" id="KW-0547">Nucleotide-binding</keyword>
<name>A0A6C0IFW4_9ZZZZ</name>
<dbReference type="InterPro" id="IPR001962">
    <property type="entry name" value="Asn_synthase"/>
</dbReference>
<dbReference type="InterPro" id="IPR033738">
    <property type="entry name" value="AsnB_N"/>
</dbReference>
<keyword evidence="3" id="KW-0436">Ligase</keyword>
<dbReference type="PANTHER" id="PTHR11772:SF23">
    <property type="entry name" value="ASPARAGINE SYNTHETASE [GLUTAMINE-HYDROLYZING]"/>
    <property type="match status" value="1"/>
</dbReference>
<dbReference type="SUPFAM" id="SSF52402">
    <property type="entry name" value="Adenine nucleotide alpha hydrolases-like"/>
    <property type="match status" value="1"/>
</dbReference>
<dbReference type="PROSITE" id="PS51278">
    <property type="entry name" value="GATASE_TYPE_2"/>
    <property type="match status" value="1"/>
</dbReference>
<accession>A0A6C0IFW4</accession>
<dbReference type="NCBIfam" id="TIGR01536">
    <property type="entry name" value="asn_synth_AEB"/>
    <property type="match status" value="1"/>
</dbReference>
<evidence type="ECO:0000256" key="9">
    <source>
        <dbReference type="ARBA" id="ARBA00030234"/>
    </source>
</evidence>
<evidence type="ECO:0000256" key="5">
    <source>
        <dbReference type="ARBA" id="ARBA00022741"/>
    </source>
</evidence>
<keyword evidence="4" id="KW-0028">Amino-acid biosynthesis</keyword>
<dbReference type="GO" id="GO:0005829">
    <property type="term" value="C:cytosol"/>
    <property type="evidence" value="ECO:0007669"/>
    <property type="project" value="TreeGrafter"/>
</dbReference>
<comment type="pathway">
    <text evidence="1">Amino-acid biosynthesis; L-asparagine biosynthesis; L-asparagine from L-aspartate (L-Gln route): step 1/1.</text>
</comment>
<dbReference type="PIRSF" id="PIRSF001589">
    <property type="entry name" value="Asn_synthetase_glu-h"/>
    <property type="match status" value="1"/>
</dbReference>
<dbReference type="Gene3D" id="3.60.20.10">
    <property type="entry name" value="Glutamine Phosphoribosylpyrophosphate, subunit 1, domain 1"/>
    <property type="match status" value="1"/>
</dbReference>
<evidence type="ECO:0000256" key="10">
    <source>
        <dbReference type="ARBA" id="ARBA00048741"/>
    </source>
</evidence>